<feature type="transmembrane region" description="Helical" evidence="3">
    <location>
        <begin position="72"/>
        <end position="94"/>
    </location>
</feature>
<evidence type="ECO:0000256" key="3">
    <source>
        <dbReference type="SAM" id="Phobius"/>
    </source>
</evidence>
<sequence>MLLISMHKQTDLMNMKSGRTFCECMVRVQPEKSRDILVDQVMESQYHQFASSDSSSDHGAHKFTTPTGVKKIVFCVLYGILVLLLLILLMVTGIKFAQLNKEITNIKHHIERASYGETASMSSSSSSSGTTTQQEVIFQRLVPVRGTCRVGWVSFQSSCYLLSTSALTWSKAEDQCRAQGAHLLVLNNVEELDYISKIVELQYHYWIGLVERQHEGHWSWVDGTDFNVTPTFWDKGQPDDWDYRENGEDCGQLHPSARRKRKLWNDADCNLQYKYICETRA</sequence>
<dbReference type="Pfam" id="PF00059">
    <property type="entry name" value="Lectin_C"/>
    <property type="match status" value="1"/>
</dbReference>
<dbReference type="InterPro" id="IPR001304">
    <property type="entry name" value="C-type_lectin-like"/>
</dbReference>
<protein>
    <submittedName>
        <fullName evidence="6">Hepatic lectin-like</fullName>
    </submittedName>
</protein>
<name>A0A6P7J0W1_9TELE</name>
<keyword evidence="5" id="KW-1185">Reference proteome</keyword>
<organism evidence="5 6">
    <name type="scientific">Parambassis ranga</name>
    <name type="common">Indian glassy fish</name>
    <dbReference type="NCBI Taxonomy" id="210632"/>
    <lineage>
        <taxon>Eukaryota</taxon>
        <taxon>Metazoa</taxon>
        <taxon>Chordata</taxon>
        <taxon>Craniata</taxon>
        <taxon>Vertebrata</taxon>
        <taxon>Euteleostomi</taxon>
        <taxon>Actinopterygii</taxon>
        <taxon>Neopterygii</taxon>
        <taxon>Teleostei</taxon>
        <taxon>Neoteleostei</taxon>
        <taxon>Acanthomorphata</taxon>
        <taxon>Ovalentaria</taxon>
        <taxon>Ambassidae</taxon>
        <taxon>Parambassis</taxon>
    </lineage>
</organism>
<evidence type="ECO:0000256" key="2">
    <source>
        <dbReference type="ARBA" id="ARBA00023157"/>
    </source>
</evidence>
<dbReference type="SMART" id="SM00034">
    <property type="entry name" value="CLECT"/>
    <property type="match status" value="1"/>
</dbReference>
<dbReference type="PROSITE" id="PS50041">
    <property type="entry name" value="C_TYPE_LECTIN_2"/>
    <property type="match status" value="1"/>
</dbReference>
<dbReference type="CDD" id="cd03590">
    <property type="entry name" value="CLECT_DC-SIGN_like"/>
    <property type="match status" value="1"/>
</dbReference>
<keyword evidence="3" id="KW-0472">Membrane</keyword>
<dbReference type="InterPro" id="IPR018378">
    <property type="entry name" value="C-type_lectin_CS"/>
</dbReference>
<keyword evidence="1" id="KW-0430">Lectin</keyword>
<dbReference type="FunCoup" id="A0A6P7J0W1">
    <property type="interactions" value="1"/>
</dbReference>
<accession>A0A6P7J0W1</accession>
<dbReference type="InterPro" id="IPR016187">
    <property type="entry name" value="CTDL_fold"/>
</dbReference>
<gene>
    <name evidence="6" type="primary">LOC114441435</name>
</gene>
<feature type="domain" description="C-type lectin" evidence="4">
    <location>
        <begin position="155"/>
        <end position="278"/>
    </location>
</feature>
<dbReference type="RefSeq" id="XP_028270168.1">
    <property type="nucleotide sequence ID" value="XM_028414367.1"/>
</dbReference>
<reference evidence="6" key="1">
    <citation type="submission" date="2025-08" db="UniProtKB">
        <authorList>
            <consortium name="RefSeq"/>
        </authorList>
    </citation>
    <scope>IDENTIFICATION</scope>
</reference>
<dbReference type="PANTHER" id="PTHR22803">
    <property type="entry name" value="MANNOSE, PHOSPHOLIPASE, LECTIN RECEPTOR RELATED"/>
    <property type="match status" value="1"/>
</dbReference>
<dbReference type="PROSITE" id="PS00615">
    <property type="entry name" value="C_TYPE_LECTIN_1"/>
    <property type="match status" value="1"/>
</dbReference>
<dbReference type="GeneID" id="114441435"/>
<evidence type="ECO:0000256" key="1">
    <source>
        <dbReference type="ARBA" id="ARBA00022734"/>
    </source>
</evidence>
<dbReference type="SUPFAM" id="SSF56436">
    <property type="entry name" value="C-type lectin-like"/>
    <property type="match status" value="1"/>
</dbReference>
<proteinExistence type="predicted"/>
<keyword evidence="3" id="KW-0812">Transmembrane</keyword>
<dbReference type="InParanoid" id="A0A6P7J0W1"/>
<dbReference type="InterPro" id="IPR033989">
    <property type="entry name" value="CD209-like_CTLD"/>
</dbReference>
<keyword evidence="2" id="KW-1015">Disulfide bond</keyword>
<dbReference type="GO" id="GO:0030246">
    <property type="term" value="F:carbohydrate binding"/>
    <property type="evidence" value="ECO:0007669"/>
    <property type="project" value="UniProtKB-KW"/>
</dbReference>
<dbReference type="Proteomes" id="UP000515145">
    <property type="component" value="Chromosome 9"/>
</dbReference>
<evidence type="ECO:0000313" key="6">
    <source>
        <dbReference type="RefSeq" id="XP_028270168.1"/>
    </source>
</evidence>
<keyword evidence="3" id="KW-1133">Transmembrane helix</keyword>
<evidence type="ECO:0000313" key="5">
    <source>
        <dbReference type="Proteomes" id="UP000515145"/>
    </source>
</evidence>
<dbReference type="InterPro" id="IPR050111">
    <property type="entry name" value="C-type_lectin/snaclec_domain"/>
</dbReference>
<dbReference type="InterPro" id="IPR016186">
    <property type="entry name" value="C-type_lectin-like/link_sf"/>
</dbReference>
<dbReference type="AlphaFoldDB" id="A0A6P7J0W1"/>
<dbReference type="OrthoDB" id="8935730at2759"/>
<evidence type="ECO:0000259" key="4">
    <source>
        <dbReference type="PROSITE" id="PS50041"/>
    </source>
</evidence>
<dbReference type="Gene3D" id="3.10.100.10">
    <property type="entry name" value="Mannose-Binding Protein A, subunit A"/>
    <property type="match status" value="1"/>
</dbReference>